<gene>
    <name evidence="3" type="ORF">BU24DRAFT_473184</name>
</gene>
<feature type="transmembrane region" description="Helical" evidence="2">
    <location>
        <begin position="218"/>
        <end position="240"/>
    </location>
</feature>
<evidence type="ECO:0000256" key="1">
    <source>
        <dbReference type="SAM" id="MobiDB-lite"/>
    </source>
</evidence>
<dbReference type="EMBL" id="ML978077">
    <property type="protein sequence ID" value="KAF2010005.1"/>
    <property type="molecule type" value="Genomic_DNA"/>
</dbReference>
<dbReference type="RefSeq" id="XP_033378344.1">
    <property type="nucleotide sequence ID" value="XM_033532762.1"/>
</dbReference>
<feature type="compositionally biased region" description="Low complexity" evidence="1">
    <location>
        <begin position="116"/>
        <end position="131"/>
    </location>
</feature>
<name>A0A6A5XAB7_9PLEO</name>
<sequence>MSRFDLYIHSVRVSSLNCCPTFQSPHTTYLVFVFSFKLSWLVKAMIESRRKPRPCPIQVPKLVGRQERENVVQAAEKTPPLSPAVQATSSHTQSESFTRGAPASDHPSNVQGTLLPRTSLRPSSTITTPTSLQTTTLRIPQSLLTPSTTRKDSPTVTTVVTVTQSFSAPGAEPETPEADEIVFISQRVTVTVAAPQVTAQADSKGNPPVQIIPSNAKVPLIVISVLGAIAAVVALAIVIWRRRAKKKKQNVDIIEKS</sequence>
<keyword evidence="2" id="KW-0812">Transmembrane</keyword>
<keyword evidence="2" id="KW-0472">Membrane</keyword>
<evidence type="ECO:0000313" key="4">
    <source>
        <dbReference type="Proteomes" id="UP000799778"/>
    </source>
</evidence>
<dbReference type="Proteomes" id="UP000799778">
    <property type="component" value="Unassembled WGS sequence"/>
</dbReference>
<keyword evidence="4" id="KW-1185">Reference proteome</keyword>
<feature type="compositionally biased region" description="Polar residues" evidence="1">
    <location>
        <begin position="85"/>
        <end position="97"/>
    </location>
</feature>
<evidence type="ECO:0000313" key="3">
    <source>
        <dbReference type="EMBL" id="KAF2010005.1"/>
    </source>
</evidence>
<reference evidence="3" key="1">
    <citation type="journal article" date="2020" name="Stud. Mycol.">
        <title>101 Dothideomycetes genomes: a test case for predicting lifestyles and emergence of pathogens.</title>
        <authorList>
            <person name="Haridas S."/>
            <person name="Albert R."/>
            <person name="Binder M."/>
            <person name="Bloem J."/>
            <person name="Labutti K."/>
            <person name="Salamov A."/>
            <person name="Andreopoulos B."/>
            <person name="Baker S."/>
            <person name="Barry K."/>
            <person name="Bills G."/>
            <person name="Bluhm B."/>
            <person name="Cannon C."/>
            <person name="Castanera R."/>
            <person name="Culley D."/>
            <person name="Daum C."/>
            <person name="Ezra D."/>
            <person name="Gonzalez J."/>
            <person name="Henrissat B."/>
            <person name="Kuo A."/>
            <person name="Liang C."/>
            <person name="Lipzen A."/>
            <person name="Lutzoni F."/>
            <person name="Magnuson J."/>
            <person name="Mondo S."/>
            <person name="Nolan M."/>
            <person name="Ohm R."/>
            <person name="Pangilinan J."/>
            <person name="Park H.-J."/>
            <person name="Ramirez L."/>
            <person name="Alfaro M."/>
            <person name="Sun H."/>
            <person name="Tritt A."/>
            <person name="Yoshinaga Y."/>
            <person name="Zwiers L.-H."/>
            <person name="Turgeon B."/>
            <person name="Goodwin S."/>
            <person name="Spatafora J."/>
            <person name="Crous P."/>
            <person name="Grigoriev I."/>
        </authorList>
    </citation>
    <scope>NUCLEOTIDE SEQUENCE</scope>
    <source>
        <strain evidence="3">CBS 175.79</strain>
    </source>
</reference>
<organism evidence="3 4">
    <name type="scientific">Aaosphaeria arxii CBS 175.79</name>
    <dbReference type="NCBI Taxonomy" id="1450172"/>
    <lineage>
        <taxon>Eukaryota</taxon>
        <taxon>Fungi</taxon>
        <taxon>Dikarya</taxon>
        <taxon>Ascomycota</taxon>
        <taxon>Pezizomycotina</taxon>
        <taxon>Dothideomycetes</taxon>
        <taxon>Pleosporomycetidae</taxon>
        <taxon>Pleosporales</taxon>
        <taxon>Pleosporales incertae sedis</taxon>
        <taxon>Aaosphaeria</taxon>
    </lineage>
</organism>
<feature type="region of interest" description="Disordered" evidence="1">
    <location>
        <begin position="67"/>
        <end position="131"/>
    </location>
</feature>
<proteinExistence type="predicted"/>
<dbReference type="AlphaFoldDB" id="A0A6A5XAB7"/>
<dbReference type="GeneID" id="54290159"/>
<evidence type="ECO:0000256" key="2">
    <source>
        <dbReference type="SAM" id="Phobius"/>
    </source>
</evidence>
<keyword evidence="2" id="KW-1133">Transmembrane helix</keyword>
<protein>
    <submittedName>
        <fullName evidence="3">Uncharacterized protein</fullName>
    </submittedName>
</protein>
<accession>A0A6A5XAB7</accession>